<gene>
    <name evidence="3" type="ORF">MEDL_55989</name>
</gene>
<keyword evidence="4" id="KW-1185">Reference proteome</keyword>
<organism evidence="3 4">
    <name type="scientific">Mytilus edulis</name>
    <name type="common">Blue mussel</name>
    <dbReference type="NCBI Taxonomy" id="6550"/>
    <lineage>
        <taxon>Eukaryota</taxon>
        <taxon>Metazoa</taxon>
        <taxon>Spiralia</taxon>
        <taxon>Lophotrochozoa</taxon>
        <taxon>Mollusca</taxon>
        <taxon>Bivalvia</taxon>
        <taxon>Autobranchia</taxon>
        <taxon>Pteriomorphia</taxon>
        <taxon>Mytilida</taxon>
        <taxon>Mytiloidea</taxon>
        <taxon>Mytilidae</taxon>
        <taxon>Mytilinae</taxon>
        <taxon>Mytilus</taxon>
    </lineage>
</organism>
<dbReference type="EMBL" id="CAJPWZ010002718">
    <property type="protein sequence ID" value="CAG2243883.1"/>
    <property type="molecule type" value="Genomic_DNA"/>
</dbReference>
<accession>A0A8S3UC58</accession>
<comment type="caution">
    <text evidence="3">The sequence shown here is derived from an EMBL/GenBank/DDBJ whole genome shotgun (WGS) entry which is preliminary data.</text>
</comment>
<evidence type="ECO:0000313" key="4">
    <source>
        <dbReference type="Proteomes" id="UP000683360"/>
    </source>
</evidence>
<name>A0A8S3UC58_MYTED</name>
<keyword evidence="1" id="KW-1133">Transmembrane helix</keyword>
<reference evidence="3" key="1">
    <citation type="submission" date="2021-03" db="EMBL/GenBank/DDBJ databases">
        <authorList>
            <person name="Bekaert M."/>
        </authorList>
    </citation>
    <scope>NUCLEOTIDE SEQUENCE</scope>
</reference>
<protein>
    <recommendedName>
        <fullName evidence="2">LRAT domain-containing protein</fullName>
    </recommendedName>
</protein>
<feature type="transmembrane region" description="Helical" evidence="1">
    <location>
        <begin position="464"/>
        <end position="482"/>
    </location>
</feature>
<keyword evidence="1" id="KW-0472">Membrane</keyword>
<dbReference type="Pfam" id="PF04970">
    <property type="entry name" value="LRAT"/>
    <property type="match status" value="1"/>
</dbReference>
<dbReference type="OrthoDB" id="6087299at2759"/>
<evidence type="ECO:0000313" key="3">
    <source>
        <dbReference type="EMBL" id="CAG2243883.1"/>
    </source>
</evidence>
<dbReference type="Proteomes" id="UP000683360">
    <property type="component" value="Unassembled WGS sequence"/>
</dbReference>
<feature type="transmembrane region" description="Helical" evidence="1">
    <location>
        <begin position="488"/>
        <end position="507"/>
    </location>
</feature>
<evidence type="ECO:0000259" key="2">
    <source>
        <dbReference type="PROSITE" id="PS51934"/>
    </source>
</evidence>
<evidence type="ECO:0000256" key="1">
    <source>
        <dbReference type="SAM" id="Phobius"/>
    </source>
</evidence>
<proteinExistence type="predicted"/>
<feature type="domain" description="LRAT" evidence="2">
    <location>
        <begin position="257"/>
        <end position="367"/>
    </location>
</feature>
<dbReference type="PROSITE" id="PS51934">
    <property type="entry name" value="LRAT"/>
    <property type="match status" value="1"/>
</dbReference>
<dbReference type="Gene3D" id="3.90.1720.10">
    <property type="entry name" value="endopeptidase domain like (from Nostoc punctiforme)"/>
    <property type="match status" value="1"/>
</dbReference>
<dbReference type="InterPro" id="IPR007053">
    <property type="entry name" value="LRAT_dom"/>
</dbReference>
<feature type="transmembrane region" description="Helical" evidence="1">
    <location>
        <begin position="421"/>
        <end position="443"/>
    </location>
</feature>
<dbReference type="AlphaFoldDB" id="A0A8S3UC58"/>
<sequence>MDAFGAHPPIKKSTGLSNSETVVTSSYAYLQRKATASCDITSHDPAALLKVHINFEGLLTMYQQVRANVRQHAYSESSNDGKYSDDDSSSDDKQVLLHFLKNNGTKYADELASTFSSTERNNNHCHPGEINFNTLINEGSCCIEDVIEHTEIQSGSSLHGSGVGTDLQSEEIYGEIATEDRNNNNQMRYSSQELDLSNIESRQEILTAKDFTTKVDCFNCANVSRLTDGKLLAKGSHVKFGRYSHSTKTNDFLKRRLKGKFGFPYFHHAIVTDIFSSESHRISICVVNFTTKTDAGTVKIEVIEEYMDINLEEEYLFLVEYKYLSFTADEIIARARSLRGSRSYNLFTNNCEHVAIWCVTNIKASFQSDNSGDIIQSWITWFAAMLAKIFHLSSVSNDIVSATKLLFLRVASCSKVTAGSLGAVICCPILCAIVECILLIRRFKQLKDQLKRRLICLSCFSKKRIKILAKLVVGFTVSIALIMPTLKYAIPVIGIGIIALVVIPWACEKLITKIKAKINPTSVIPKMIVHSMSDIQPGDVLTLYKGITGHDVVVEKVKLLNRQEGLNIESIGIVHYAFCGLLGTRTVRRDTVNINLNTDKLFVYDFPEEKTFSSDTVAVRAMKKIGEQKFNVFNRRSSHLAWDCKVLPNVNACHTRRQVKTVKDVHKGDIIEFKYCALPHVAIAVEPKDYIPADIIELSYIHVVGNGEIIRTTEIFDLEISPIFFHIYKQNEIEDNNKVVENAQRVIGRRLDTNYNFYKSSHFVLACKLKSTD</sequence>
<keyword evidence="1" id="KW-0812">Transmembrane</keyword>